<feature type="domain" description="6-phosphogluconate dehydrogenase NADP-binding" evidence="5">
    <location>
        <begin position="2"/>
        <end position="164"/>
    </location>
</feature>
<keyword evidence="8" id="KW-1185">Reference proteome</keyword>
<dbReference type="Gene3D" id="1.10.1040.10">
    <property type="entry name" value="N-(1-d-carboxylethyl)-l-norvaline Dehydrogenase, domain 2"/>
    <property type="match status" value="1"/>
</dbReference>
<dbReference type="AlphaFoldDB" id="A0A6I2F5T8"/>
<feature type="domain" description="3-hydroxyisobutyrate dehydrogenase-like NAD-binding" evidence="6">
    <location>
        <begin position="167"/>
        <end position="285"/>
    </location>
</feature>
<proteinExistence type="inferred from homology"/>
<reference evidence="7 8" key="1">
    <citation type="submission" date="2019-10" db="EMBL/GenBank/DDBJ databases">
        <authorList>
            <person name="Nie G."/>
            <person name="Ming H."/>
            <person name="Yi B."/>
        </authorList>
    </citation>
    <scope>NUCLEOTIDE SEQUENCE [LARGE SCALE GENOMIC DNA]</scope>
    <source>
        <strain evidence="7 8">CFH 90414</strain>
    </source>
</reference>
<dbReference type="InterPro" id="IPR013328">
    <property type="entry name" value="6PGD_dom2"/>
</dbReference>
<sequence length="298" mass="30241">MTITFIGLGIMGAPIARNLLAAGHDVIGINRSDAPVARFVAGGGRTAGLREAVATSTTVMLMLPDSPDVERVVLGGEDGDGGVLAAATAGTRIVDLSTIAPASSRRVARACAERGVHYLDCPVSGGEQGAIDGTLSIMVGGADDDLAAVRPLLEAIGSTIVHVGDVGAGQTVKAANQLIVAGTIQLVAEALVFLEQHGADAEAAVRVLAGGLAGNRILDRKAAGMLERRFEPGFRIELHRKDLGIYLASAREAGVVSPAGAMLGQLLESAVANGDGALDHTALLRGVERLNGRAVTPA</sequence>
<dbReference type="Pfam" id="PF03446">
    <property type="entry name" value="NAD_binding_2"/>
    <property type="match status" value="1"/>
</dbReference>
<name>A0A6I2F5T8_9MICO</name>
<dbReference type="PANTHER" id="PTHR43060:SF15">
    <property type="entry name" value="3-HYDROXYISOBUTYRATE DEHYDROGENASE-LIKE 1, MITOCHONDRIAL-RELATED"/>
    <property type="match status" value="1"/>
</dbReference>
<comment type="similarity">
    <text evidence="1">Belongs to the HIBADH-related family.</text>
</comment>
<dbReference type="SUPFAM" id="SSF51735">
    <property type="entry name" value="NAD(P)-binding Rossmann-fold domains"/>
    <property type="match status" value="1"/>
</dbReference>
<dbReference type="SUPFAM" id="SSF48179">
    <property type="entry name" value="6-phosphogluconate dehydrogenase C-terminal domain-like"/>
    <property type="match status" value="1"/>
</dbReference>
<dbReference type="Pfam" id="PF14833">
    <property type="entry name" value="NAD_binding_11"/>
    <property type="match status" value="1"/>
</dbReference>
<evidence type="ECO:0000259" key="5">
    <source>
        <dbReference type="Pfam" id="PF03446"/>
    </source>
</evidence>
<evidence type="ECO:0000259" key="6">
    <source>
        <dbReference type="Pfam" id="PF14833"/>
    </source>
</evidence>
<dbReference type="Proteomes" id="UP000431080">
    <property type="component" value="Unassembled WGS sequence"/>
</dbReference>
<accession>A0A6I2F5T8</accession>
<dbReference type="PIRSF" id="PIRSF000103">
    <property type="entry name" value="HIBADH"/>
    <property type="match status" value="1"/>
</dbReference>
<dbReference type="InterPro" id="IPR015815">
    <property type="entry name" value="HIBADH-related"/>
</dbReference>
<feature type="active site" evidence="4">
    <location>
        <position position="173"/>
    </location>
</feature>
<dbReference type="Gene3D" id="3.40.50.720">
    <property type="entry name" value="NAD(P)-binding Rossmann-like Domain"/>
    <property type="match status" value="1"/>
</dbReference>
<dbReference type="RefSeq" id="WP_153684430.1">
    <property type="nucleotide sequence ID" value="NZ_WJIF01000004.1"/>
</dbReference>
<keyword evidence="2" id="KW-0560">Oxidoreductase</keyword>
<comment type="caution">
    <text evidence="7">The sequence shown here is derived from an EMBL/GenBank/DDBJ whole genome shotgun (WGS) entry which is preliminary data.</text>
</comment>
<dbReference type="GO" id="GO:0016491">
    <property type="term" value="F:oxidoreductase activity"/>
    <property type="evidence" value="ECO:0007669"/>
    <property type="project" value="UniProtKB-KW"/>
</dbReference>
<organism evidence="7 8">
    <name type="scientific">Agromyces agglutinans</name>
    <dbReference type="NCBI Taxonomy" id="2662258"/>
    <lineage>
        <taxon>Bacteria</taxon>
        <taxon>Bacillati</taxon>
        <taxon>Actinomycetota</taxon>
        <taxon>Actinomycetes</taxon>
        <taxon>Micrococcales</taxon>
        <taxon>Microbacteriaceae</taxon>
        <taxon>Agromyces</taxon>
    </lineage>
</organism>
<dbReference type="GO" id="GO:0050661">
    <property type="term" value="F:NADP binding"/>
    <property type="evidence" value="ECO:0007669"/>
    <property type="project" value="InterPro"/>
</dbReference>
<keyword evidence="3" id="KW-0520">NAD</keyword>
<evidence type="ECO:0000313" key="7">
    <source>
        <dbReference type="EMBL" id="MRG59959.1"/>
    </source>
</evidence>
<dbReference type="PANTHER" id="PTHR43060">
    <property type="entry name" value="3-HYDROXYISOBUTYRATE DEHYDROGENASE-LIKE 1, MITOCHONDRIAL-RELATED"/>
    <property type="match status" value="1"/>
</dbReference>
<evidence type="ECO:0000256" key="2">
    <source>
        <dbReference type="ARBA" id="ARBA00023002"/>
    </source>
</evidence>
<dbReference type="InterPro" id="IPR029154">
    <property type="entry name" value="HIBADH-like_NADP-bd"/>
</dbReference>
<gene>
    <name evidence="7" type="ORF">GE115_08770</name>
</gene>
<dbReference type="EMBL" id="WJIF01000004">
    <property type="protein sequence ID" value="MRG59959.1"/>
    <property type="molecule type" value="Genomic_DNA"/>
</dbReference>
<dbReference type="InterPro" id="IPR008927">
    <property type="entry name" value="6-PGluconate_DH-like_C_sf"/>
</dbReference>
<dbReference type="InterPro" id="IPR036291">
    <property type="entry name" value="NAD(P)-bd_dom_sf"/>
</dbReference>
<evidence type="ECO:0000256" key="3">
    <source>
        <dbReference type="ARBA" id="ARBA00023027"/>
    </source>
</evidence>
<evidence type="ECO:0000313" key="8">
    <source>
        <dbReference type="Proteomes" id="UP000431080"/>
    </source>
</evidence>
<evidence type="ECO:0000256" key="1">
    <source>
        <dbReference type="ARBA" id="ARBA00009080"/>
    </source>
</evidence>
<protein>
    <submittedName>
        <fullName evidence="7">NAD-binding protein</fullName>
    </submittedName>
</protein>
<evidence type="ECO:0000256" key="4">
    <source>
        <dbReference type="PIRSR" id="PIRSR000103-1"/>
    </source>
</evidence>
<dbReference type="InterPro" id="IPR006115">
    <property type="entry name" value="6PGDH_NADP-bd"/>
</dbReference>
<dbReference type="GO" id="GO:0051287">
    <property type="term" value="F:NAD binding"/>
    <property type="evidence" value="ECO:0007669"/>
    <property type="project" value="InterPro"/>
</dbReference>